<organism evidence="1 2">
    <name type="scientific">Manduca sexta</name>
    <name type="common">Tobacco hawkmoth</name>
    <name type="synonym">Tobacco hornworm</name>
    <dbReference type="NCBI Taxonomy" id="7130"/>
    <lineage>
        <taxon>Eukaryota</taxon>
        <taxon>Metazoa</taxon>
        <taxon>Ecdysozoa</taxon>
        <taxon>Arthropoda</taxon>
        <taxon>Hexapoda</taxon>
        <taxon>Insecta</taxon>
        <taxon>Pterygota</taxon>
        <taxon>Neoptera</taxon>
        <taxon>Endopterygota</taxon>
        <taxon>Lepidoptera</taxon>
        <taxon>Glossata</taxon>
        <taxon>Ditrysia</taxon>
        <taxon>Bombycoidea</taxon>
        <taxon>Sphingidae</taxon>
        <taxon>Sphinginae</taxon>
        <taxon>Sphingini</taxon>
        <taxon>Manduca</taxon>
    </lineage>
</organism>
<keyword evidence="2" id="KW-1185">Reference proteome</keyword>
<dbReference type="AlphaFoldDB" id="A0A921ZHB9"/>
<reference evidence="1" key="1">
    <citation type="journal article" date="2016" name="Insect Biochem. Mol. Biol.">
        <title>Multifaceted biological insights from a draft genome sequence of the tobacco hornworm moth, Manduca sexta.</title>
        <authorList>
            <person name="Kanost M.R."/>
            <person name="Arrese E.L."/>
            <person name="Cao X."/>
            <person name="Chen Y.R."/>
            <person name="Chellapilla S."/>
            <person name="Goldsmith M.R."/>
            <person name="Grosse-Wilde E."/>
            <person name="Heckel D.G."/>
            <person name="Herndon N."/>
            <person name="Jiang H."/>
            <person name="Papanicolaou A."/>
            <person name="Qu J."/>
            <person name="Soulages J.L."/>
            <person name="Vogel H."/>
            <person name="Walters J."/>
            <person name="Waterhouse R.M."/>
            <person name="Ahn S.J."/>
            <person name="Almeida F.C."/>
            <person name="An C."/>
            <person name="Aqrawi P."/>
            <person name="Bretschneider A."/>
            <person name="Bryant W.B."/>
            <person name="Bucks S."/>
            <person name="Chao H."/>
            <person name="Chevignon G."/>
            <person name="Christen J.M."/>
            <person name="Clarke D.F."/>
            <person name="Dittmer N.T."/>
            <person name="Ferguson L.C.F."/>
            <person name="Garavelou S."/>
            <person name="Gordon K.H.J."/>
            <person name="Gunaratna R.T."/>
            <person name="Han Y."/>
            <person name="Hauser F."/>
            <person name="He Y."/>
            <person name="Heidel-Fischer H."/>
            <person name="Hirsh A."/>
            <person name="Hu Y."/>
            <person name="Jiang H."/>
            <person name="Kalra D."/>
            <person name="Klinner C."/>
            <person name="Konig C."/>
            <person name="Kovar C."/>
            <person name="Kroll A.R."/>
            <person name="Kuwar S.S."/>
            <person name="Lee S.L."/>
            <person name="Lehman R."/>
            <person name="Li K."/>
            <person name="Li Z."/>
            <person name="Liang H."/>
            <person name="Lovelace S."/>
            <person name="Lu Z."/>
            <person name="Mansfield J.H."/>
            <person name="McCulloch K.J."/>
            <person name="Mathew T."/>
            <person name="Morton B."/>
            <person name="Muzny D.M."/>
            <person name="Neunemann D."/>
            <person name="Ongeri F."/>
            <person name="Pauchet Y."/>
            <person name="Pu L.L."/>
            <person name="Pyrousis I."/>
            <person name="Rao X.J."/>
            <person name="Redding A."/>
            <person name="Roesel C."/>
            <person name="Sanchez-Gracia A."/>
            <person name="Schaack S."/>
            <person name="Shukla A."/>
            <person name="Tetreau G."/>
            <person name="Wang Y."/>
            <person name="Xiong G.H."/>
            <person name="Traut W."/>
            <person name="Walsh T.K."/>
            <person name="Worley K.C."/>
            <person name="Wu D."/>
            <person name="Wu W."/>
            <person name="Wu Y.Q."/>
            <person name="Zhang X."/>
            <person name="Zou Z."/>
            <person name="Zucker H."/>
            <person name="Briscoe A.D."/>
            <person name="Burmester T."/>
            <person name="Clem R.J."/>
            <person name="Feyereisen R."/>
            <person name="Grimmelikhuijzen C.J.P."/>
            <person name="Hamodrakas S.J."/>
            <person name="Hansson B.S."/>
            <person name="Huguet E."/>
            <person name="Jermiin L.S."/>
            <person name="Lan Q."/>
            <person name="Lehman H.K."/>
            <person name="Lorenzen M."/>
            <person name="Merzendorfer H."/>
            <person name="Michalopoulos I."/>
            <person name="Morton D.B."/>
            <person name="Muthukrishnan S."/>
            <person name="Oakeshott J.G."/>
            <person name="Palmer W."/>
            <person name="Park Y."/>
            <person name="Passarelli A.L."/>
            <person name="Rozas J."/>
            <person name="Schwartz L.M."/>
            <person name="Smith W."/>
            <person name="Southgate A."/>
            <person name="Vilcinskas A."/>
            <person name="Vogt R."/>
            <person name="Wang P."/>
            <person name="Werren J."/>
            <person name="Yu X.Q."/>
            <person name="Zhou J.J."/>
            <person name="Brown S.J."/>
            <person name="Scherer S.E."/>
            <person name="Richards S."/>
            <person name="Blissard G.W."/>
        </authorList>
    </citation>
    <scope>NUCLEOTIDE SEQUENCE</scope>
</reference>
<dbReference type="EMBL" id="JH668552">
    <property type="protein sequence ID" value="KAG6457628.1"/>
    <property type="molecule type" value="Genomic_DNA"/>
</dbReference>
<reference evidence="1" key="2">
    <citation type="submission" date="2020-12" db="EMBL/GenBank/DDBJ databases">
        <authorList>
            <person name="Kanost M."/>
        </authorList>
    </citation>
    <scope>NUCLEOTIDE SEQUENCE</scope>
</reference>
<gene>
    <name evidence="1" type="ORF">O3G_MSEX010400</name>
</gene>
<comment type="caution">
    <text evidence="1">The sequence shown here is derived from an EMBL/GenBank/DDBJ whole genome shotgun (WGS) entry which is preliminary data.</text>
</comment>
<name>A0A921ZHB9_MANSE</name>
<accession>A0A921ZHB9</accession>
<dbReference type="Proteomes" id="UP000791440">
    <property type="component" value="Unassembled WGS sequence"/>
</dbReference>
<protein>
    <submittedName>
        <fullName evidence="1">Uncharacterized protein</fullName>
    </submittedName>
</protein>
<sequence>MLLQFYEAIFSQVRAEGGLKIPFGSLLDTGFMVNLISSIERSFMMNKTGYSLRCHIFEHEVISTALLLAIDKLSPAHVPRTVKYKTDYIGHTAEATYLSLEQ</sequence>
<evidence type="ECO:0000313" key="1">
    <source>
        <dbReference type="EMBL" id="KAG6457628.1"/>
    </source>
</evidence>
<evidence type="ECO:0000313" key="2">
    <source>
        <dbReference type="Proteomes" id="UP000791440"/>
    </source>
</evidence>
<proteinExistence type="predicted"/>